<keyword evidence="1" id="KW-0802">TPR repeat</keyword>
<keyword evidence="2" id="KW-0175">Coiled coil</keyword>
<name>A0A271J4G9_9BACT</name>
<dbReference type="InterPro" id="IPR011990">
    <property type="entry name" value="TPR-like_helical_dom_sf"/>
</dbReference>
<dbReference type="PROSITE" id="PS50005">
    <property type="entry name" value="TPR"/>
    <property type="match status" value="1"/>
</dbReference>
<protein>
    <submittedName>
        <fullName evidence="4">Uncharacterized protein</fullName>
    </submittedName>
</protein>
<evidence type="ECO:0000313" key="5">
    <source>
        <dbReference type="Proteomes" id="UP000216339"/>
    </source>
</evidence>
<feature type="repeat" description="TPR" evidence="1">
    <location>
        <begin position="50"/>
        <end position="83"/>
    </location>
</feature>
<evidence type="ECO:0000256" key="1">
    <source>
        <dbReference type="PROSITE-ProRule" id="PRU00339"/>
    </source>
</evidence>
<dbReference type="EMBL" id="MQWD01000001">
    <property type="protein sequence ID" value="PAP77579.1"/>
    <property type="molecule type" value="Genomic_DNA"/>
</dbReference>
<sequence>MTRIALFALAAFAVAAPASAQTPADTTGAPADSAASDTTVVVIELDPERARGLYDEGVGLLRDRDYAAALPLFDEALVYDPEYPAAALGRAQALVGQRMLNDAQAAYELAIELADRSDASNAASIKQTAENQVAQVSQALENQAAAAAAAQAEADAQAAAGATAEKVNQATQMLGGNEITFEQATEAYALLEQARMDGYDPNQVAFFYAKALNAMERGADAIPYAETAVEQASDQADPSAVYIQLGLAHMGAGNADAARAAFESVQEGQAWHGWAQHYIGQLDSEG</sequence>
<dbReference type="Pfam" id="PF14559">
    <property type="entry name" value="TPR_19"/>
    <property type="match status" value="1"/>
</dbReference>
<dbReference type="SUPFAM" id="SSF48452">
    <property type="entry name" value="TPR-like"/>
    <property type="match status" value="1"/>
</dbReference>
<accession>A0A271J4G9</accession>
<evidence type="ECO:0000256" key="2">
    <source>
        <dbReference type="SAM" id="Coils"/>
    </source>
</evidence>
<feature type="coiled-coil region" evidence="2">
    <location>
        <begin position="126"/>
        <end position="153"/>
    </location>
</feature>
<dbReference type="InterPro" id="IPR019734">
    <property type="entry name" value="TPR_rpt"/>
</dbReference>
<dbReference type="Proteomes" id="UP000216339">
    <property type="component" value="Unassembled WGS sequence"/>
</dbReference>
<keyword evidence="5" id="KW-1185">Reference proteome</keyword>
<gene>
    <name evidence="4" type="ORF">BSZ37_14575</name>
</gene>
<evidence type="ECO:0000256" key="3">
    <source>
        <dbReference type="SAM" id="SignalP"/>
    </source>
</evidence>
<comment type="caution">
    <text evidence="4">The sequence shown here is derived from an EMBL/GenBank/DDBJ whole genome shotgun (WGS) entry which is preliminary data.</text>
</comment>
<feature type="chain" id="PRO_5012289572" evidence="3">
    <location>
        <begin position="21"/>
        <end position="286"/>
    </location>
</feature>
<dbReference type="SMART" id="SM00028">
    <property type="entry name" value="TPR"/>
    <property type="match status" value="3"/>
</dbReference>
<dbReference type="RefSeq" id="WP_095511246.1">
    <property type="nucleotide sequence ID" value="NZ_MQWD01000001.1"/>
</dbReference>
<feature type="signal peptide" evidence="3">
    <location>
        <begin position="1"/>
        <end position="20"/>
    </location>
</feature>
<dbReference type="AlphaFoldDB" id="A0A271J4G9"/>
<keyword evidence="3" id="KW-0732">Signal</keyword>
<evidence type="ECO:0000313" key="4">
    <source>
        <dbReference type="EMBL" id="PAP77579.1"/>
    </source>
</evidence>
<reference evidence="4 5" key="1">
    <citation type="submission" date="2016-11" db="EMBL/GenBank/DDBJ databases">
        <title>Study of marine rhodopsin-containing bacteria.</title>
        <authorList>
            <person name="Yoshizawa S."/>
            <person name="Kumagai Y."/>
            <person name="Kogure K."/>
        </authorList>
    </citation>
    <scope>NUCLEOTIDE SEQUENCE [LARGE SCALE GENOMIC DNA]</scope>
    <source>
        <strain evidence="4 5">SAORIC-28</strain>
    </source>
</reference>
<dbReference type="Gene3D" id="1.25.40.10">
    <property type="entry name" value="Tetratricopeptide repeat domain"/>
    <property type="match status" value="2"/>
</dbReference>
<dbReference type="OrthoDB" id="9836491at2"/>
<organism evidence="4 5">
    <name type="scientific">Rubrivirga marina</name>
    <dbReference type="NCBI Taxonomy" id="1196024"/>
    <lineage>
        <taxon>Bacteria</taxon>
        <taxon>Pseudomonadati</taxon>
        <taxon>Rhodothermota</taxon>
        <taxon>Rhodothermia</taxon>
        <taxon>Rhodothermales</taxon>
        <taxon>Rubricoccaceae</taxon>
        <taxon>Rubrivirga</taxon>
    </lineage>
</organism>
<proteinExistence type="predicted"/>